<dbReference type="Proteomes" id="UP000239649">
    <property type="component" value="Unassembled WGS sequence"/>
</dbReference>
<dbReference type="EMBL" id="LHPF02000008">
    <property type="protein sequence ID" value="PSC73171.1"/>
    <property type="molecule type" value="Genomic_DNA"/>
</dbReference>
<evidence type="ECO:0000256" key="1">
    <source>
        <dbReference type="ARBA" id="ARBA00001946"/>
    </source>
</evidence>
<evidence type="ECO:0000256" key="2">
    <source>
        <dbReference type="ARBA" id="ARBA00004970"/>
    </source>
</evidence>
<comment type="catalytic activity">
    <reaction evidence="11">
        <text>L-histidinol phosphate + H2O = L-histidinol + phosphate</text>
        <dbReference type="Rhea" id="RHEA:14465"/>
        <dbReference type="ChEBI" id="CHEBI:15377"/>
        <dbReference type="ChEBI" id="CHEBI:43474"/>
        <dbReference type="ChEBI" id="CHEBI:57699"/>
        <dbReference type="ChEBI" id="CHEBI:57980"/>
        <dbReference type="EC" id="3.1.3.15"/>
    </reaction>
</comment>
<reference evidence="13 14" key="1">
    <citation type="journal article" date="2018" name="Plant J.">
        <title>Genome sequences of Chlorella sorokiniana UTEX 1602 and Micractinium conductrix SAG 241.80: implications to maltose excretion by a green alga.</title>
        <authorList>
            <person name="Arriola M.B."/>
            <person name="Velmurugan N."/>
            <person name="Zhang Y."/>
            <person name="Plunkett M.H."/>
            <person name="Hondzo H."/>
            <person name="Barney B.M."/>
        </authorList>
    </citation>
    <scope>NUCLEOTIDE SEQUENCE [LARGE SCALE GENOMIC DNA]</scope>
    <source>
        <strain evidence="13 14">SAG 241.80</strain>
    </source>
</reference>
<dbReference type="InterPro" id="IPR020583">
    <property type="entry name" value="Inositol_monoP_metal-BS"/>
</dbReference>
<dbReference type="PROSITE" id="PS00629">
    <property type="entry name" value="IMP_1"/>
    <property type="match status" value="1"/>
</dbReference>
<comment type="cofactor">
    <cofactor evidence="1 12">
        <name>Mg(2+)</name>
        <dbReference type="ChEBI" id="CHEBI:18420"/>
    </cofactor>
</comment>
<keyword evidence="9" id="KW-0368">Histidine biosynthesis</keyword>
<evidence type="ECO:0000313" key="13">
    <source>
        <dbReference type="EMBL" id="PSC73171.1"/>
    </source>
</evidence>
<keyword evidence="14" id="KW-1185">Reference proteome</keyword>
<feature type="binding site" evidence="12">
    <location>
        <position position="139"/>
    </location>
    <ligand>
        <name>Mg(2+)</name>
        <dbReference type="ChEBI" id="CHEBI:18420"/>
        <label>1</label>
        <note>catalytic</note>
    </ligand>
</feature>
<dbReference type="GO" id="GO:0046872">
    <property type="term" value="F:metal ion binding"/>
    <property type="evidence" value="ECO:0007669"/>
    <property type="project" value="UniProtKB-KW"/>
</dbReference>
<name>A0A2P6VGH0_9CHLO</name>
<dbReference type="OrthoDB" id="10254945at2759"/>
<feature type="binding site" evidence="12">
    <location>
        <position position="138"/>
    </location>
    <ligand>
        <name>Mg(2+)</name>
        <dbReference type="ChEBI" id="CHEBI:18420"/>
        <label>1</label>
        <note>catalytic</note>
    </ligand>
</feature>
<evidence type="ECO:0000256" key="8">
    <source>
        <dbReference type="ARBA" id="ARBA00022842"/>
    </source>
</evidence>
<proteinExistence type="inferred from homology"/>
<dbReference type="PANTHER" id="PTHR43200:SF6">
    <property type="entry name" value="3'(2'),5'-BISPHOSPHATE NUCLEOTIDASE"/>
    <property type="match status" value="1"/>
</dbReference>
<dbReference type="NCBIfam" id="TIGR02067">
    <property type="entry name" value="his_9_HisN"/>
    <property type="match status" value="1"/>
</dbReference>
<feature type="binding site" evidence="12">
    <location>
        <position position="136"/>
    </location>
    <ligand>
        <name>Mg(2+)</name>
        <dbReference type="ChEBI" id="CHEBI:18420"/>
        <label>1</label>
        <note>catalytic</note>
    </ligand>
</feature>
<comment type="pathway">
    <text evidence="2">Amino-acid biosynthesis; L-histidine biosynthesis; L-histidine from 5-phospho-alpha-D-ribose 1-diphosphate: step 8/9.</text>
</comment>
<dbReference type="GO" id="GO:0000105">
    <property type="term" value="P:L-histidine biosynthetic process"/>
    <property type="evidence" value="ECO:0007669"/>
    <property type="project" value="UniProtKB-UniPathway"/>
</dbReference>
<evidence type="ECO:0000256" key="11">
    <source>
        <dbReference type="ARBA" id="ARBA00049158"/>
    </source>
</evidence>
<keyword evidence="7" id="KW-0378">Hydrolase</keyword>
<dbReference type="STRING" id="554055.A0A2P6VGH0"/>
<keyword evidence="5" id="KW-0028">Amino-acid biosynthesis</keyword>
<accession>A0A2P6VGH0</accession>
<keyword evidence="6 12" id="KW-0479">Metal-binding</keyword>
<evidence type="ECO:0000256" key="12">
    <source>
        <dbReference type="PIRSR" id="PIRSR600760-2"/>
    </source>
</evidence>
<feature type="binding site" evidence="12">
    <location>
        <position position="260"/>
    </location>
    <ligand>
        <name>Mg(2+)</name>
        <dbReference type="ChEBI" id="CHEBI:18420"/>
        <label>1</label>
        <note>catalytic</note>
    </ligand>
</feature>
<evidence type="ECO:0000256" key="3">
    <source>
        <dbReference type="ARBA" id="ARBA00009759"/>
    </source>
</evidence>
<dbReference type="AlphaFoldDB" id="A0A2P6VGH0"/>
<evidence type="ECO:0000256" key="10">
    <source>
        <dbReference type="ARBA" id="ARBA00033209"/>
    </source>
</evidence>
<dbReference type="Gene3D" id="3.30.540.10">
    <property type="entry name" value="Fructose-1,6-Bisphosphatase, subunit A, domain 1"/>
    <property type="match status" value="1"/>
</dbReference>
<comment type="similarity">
    <text evidence="3">Belongs to the inositol monophosphatase superfamily.</text>
</comment>
<dbReference type="Gene3D" id="3.40.190.80">
    <property type="match status" value="1"/>
</dbReference>
<evidence type="ECO:0000313" key="14">
    <source>
        <dbReference type="Proteomes" id="UP000239649"/>
    </source>
</evidence>
<dbReference type="FunFam" id="3.40.190.80:FF:000013">
    <property type="entry name" value="Inositol monophosphatase"/>
    <property type="match status" value="1"/>
</dbReference>
<dbReference type="PRINTS" id="PR00377">
    <property type="entry name" value="IMPHPHTASES"/>
</dbReference>
<dbReference type="InterPro" id="IPR051090">
    <property type="entry name" value="Inositol_monoP_superfamily"/>
</dbReference>
<evidence type="ECO:0000256" key="9">
    <source>
        <dbReference type="ARBA" id="ARBA00023102"/>
    </source>
</evidence>
<feature type="binding site" evidence="12">
    <location>
        <position position="118"/>
    </location>
    <ligand>
        <name>Mg(2+)</name>
        <dbReference type="ChEBI" id="CHEBI:18420"/>
        <label>1</label>
        <note>catalytic</note>
    </ligand>
</feature>
<dbReference type="InterPro" id="IPR000760">
    <property type="entry name" value="Inositol_monophosphatase-like"/>
</dbReference>
<dbReference type="CDD" id="cd01641">
    <property type="entry name" value="Bacterial_IMPase_like_1"/>
    <property type="match status" value="1"/>
</dbReference>
<evidence type="ECO:0000256" key="7">
    <source>
        <dbReference type="ARBA" id="ARBA00022801"/>
    </source>
</evidence>
<dbReference type="FunFam" id="3.30.540.10:FF:000030">
    <property type="entry name" value="Inositol monophosphatase"/>
    <property type="match status" value="1"/>
</dbReference>
<dbReference type="InterPro" id="IPR011809">
    <property type="entry name" value="His_9_proposed"/>
</dbReference>
<keyword evidence="8 12" id="KW-0460">Magnesium</keyword>
<organism evidence="13 14">
    <name type="scientific">Micractinium conductrix</name>
    <dbReference type="NCBI Taxonomy" id="554055"/>
    <lineage>
        <taxon>Eukaryota</taxon>
        <taxon>Viridiplantae</taxon>
        <taxon>Chlorophyta</taxon>
        <taxon>core chlorophytes</taxon>
        <taxon>Trebouxiophyceae</taxon>
        <taxon>Chlorellales</taxon>
        <taxon>Chlorellaceae</taxon>
        <taxon>Chlorella clade</taxon>
        <taxon>Micractinium</taxon>
    </lineage>
</organism>
<evidence type="ECO:0000256" key="6">
    <source>
        <dbReference type="ARBA" id="ARBA00022723"/>
    </source>
</evidence>
<dbReference type="SUPFAM" id="SSF56655">
    <property type="entry name" value="Carbohydrate phosphatase"/>
    <property type="match status" value="1"/>
</dbReference>
<dbReference type="Pfam" id="PF00459">
    <property type="entry name" value="Inositol_P"/>
    <property type="match status" value="1"/>
</dbReference>
<evidence type="ECO:0000256" key="5">
    <source>
        <dbReference type="ARBA" id="ARBA00022605"/>
    </source>
</evidence>
<gene>
    <name evidence="13" type="ORF">C2E20_3578</name>
</gene>
<protein>
    <recommendedName>
        <fullName evidence="4">histidinol-phosphatase</fullName>
        <ecNumber evidence="4">3.1.3.15</ecNumber>
    </recommendedName>
    <alternativeName>
        <fullName evidence="10">Histidinol-phosphate phosphatase</fullName>
    </alternativeName>
</protein>
<dbReference type="UniPathway" id="UPA00031">
    <property type="reaction ID" value="UER00013"/>
</dbReference>
<dbReference type="PANTHER" id="PTHR43200">
    <property type="entry name" value="PHOSPHATASE"/>
    <property type="match status" value="1"/>
</dbReference>
<dbReference type="GO" id="GO:0004401">
    <property type="term" value="F:histidinol-phosphatase activity"/>
    <property type="evidence" value="ECO:0007669"/>
    <property type="project" value="UniProtKB-EC"/>
</dbReference>
<sequence>MRVVAPSPARACCAPSPRHVAAQPSSRCAVRGMKARRSAAAAAAAAGPAAAAVPQEYVELAHCLADEAGRVSARYFRTPVPVDVKSDASPVTQADREAEAAVRALLSVKAPDHAIFGEEQGYLAGGAGSEWLWVVDPIDGTKSFITGKPLFGTLIALLHKGTPVLGIIDQPILRERWLGVAGAPSTLNGRPIATRQCASIGNAYLYATTPHMFSGATETAFNRVRDAVRIPMYGCDCYAYGLLAAGYADLVVEADLKPYDYMALVPIIKGAGGVITDWRGEPLRWAVDSQGDVSACSGEVVAAGDARSHAQAVQLLQWK</sequence>
<evidence type="ECO:0000256" key="4">
    <source>
        <dbReference type="ARBA" id="ARBA00013085"/>
    </source>
</evidence>
<dbReference type="EC" id="3.1.3.15" evidence="4"/>
<comment type="caution">
    <text evidence="13">The sequence shown here is derived from an EMBL/GenBank/DDBJ whole genome shotgun (WGS) entry which is preliminary data.</text>
</comment>